<dbReference type="InterPro" id="IPR050859">
    <property type="entry name" value="Class-I_PLP-dep_aminotransf"/>
</dbReference>
<dbReference type="AlphaFoldDB" id="A0AAV5PDG3"/>
<name>A0AAV5PDG3_LACDE</name>
<evidence type="ECO:0000313" key="10">
    <source>
        <dbReference type="Proteomes" id="UP001165243"/>
    </source>
</evidence>
<dbReference type="CDD" id="cd00609">
    <property type="entry name" value="AAT_like"/>
    <property type="match status" value="1"/>
</dbReference>
<evidence type="ECO:0000256" key="1">
    <source>
        <dbReference type="ARBA" id="ARBA00001933"/>
    </source>
</evidence>
<evidence type="ECO:0000256" key="7">
    <source>
        <dbReference type="SAM" id="MobiDB-lite"/>
    </source>
</evidence>
<dbReference type="PANTHER" id="PTHR42790:SF19">
    <property type="entry name" value="KYNURENINE_ALPHA-AMINOADIPATE AMINOTRANSFERASE, MITOCHONDRIAL"/>
    <property type="match status" value="1"/>
</dbReference>
<dbReference type="GO" id="GO:0030170">
    <property type="term" value="F:pyridoxal phosphate binding"/>
    <property type="evidence" value="ECO:0007669"/>
    <property type="project" value="InterPro"/>
</dbReference>
<dbReference type="InterPro" id="IPR015421">
    <property type="entry name" value="PyrdxlP-dep_Trfase_major"/>
</dbReference>
<dbReference type="InterPro" id="IPR015422">
    <property type="entry name" value="PyrdxlP-dep_Trfase_small"/>
</dbReference>
<accession>A0AAV5PDG3</accession>
<dbReference type="EMBL" id="BSWK01000024">
    <property type="protein sequence ID" value="GMB87095.1"/>
    <property type="molecule type" value="Genomic_DNA"/>
</dbReference>
<comment type="cofactor">
    <cofactor evidence="1">
        <name>pyridoxal 5'-phosphate</name>
        <dbReference type="ChEBI" id="CHEBI:597326"/>
    </cofactor>
</comment>
<evidence type="ECO:0000256" key="5">
    <source>
        <dbReference type="ARBA" id="ARBA00022679"/>
    </source>
</evidence>
<evidence type="ECO:0000256" key="6">
    <source>
        <dbReference type="ARBA" id="ARBA00022898"/>
    </source>
</evidence>
<gene>
    <name evidence="9" type="ORF">ME0900_14680</name>
</gene>
<evidence type="ECO:0000313" key="9">
    <source>
        <dbReference type="EMBL" id="GMB87095.1"/>
    </source>
</evidence>
<dbReference type="GO" id="GO:1901605">
    <property type="term" value="P:alpha-amino acid metabolic process"/>
    <property type="evidence" value="ECO:0007669"/>
    <property type="project" value="TreeGrafter"/>
</dbReference>
<evidence type="ECO:0000256" key="2">
    <source>
        <dbReference type="ARBA" id="ARBA00007441"/>
    </source>
</evidence>
<comment type="similarity">
    <text evidence="2">Belongs to the class-I pyridoxal-phosphate-dependent aminotransferase family.</text>
</comment>
<dbReference type="Pfam" id="PF00155">
    <property type="entry name" value="Aminotran_1_2"/>
    <property type="match status" value="1"/>
</dbReference>
<reference evidence="9" key="1">
    <citation type="submission" date="2023-04" db="EMBL/GenBank/DDBJ databases">
        <title>Draft genome sequences of Lactobacillus delbrueckii subsp. bulgaricus ME-900 and ME-901 with improved acid tolerance.</title>
        <authorList>
            <person name="Ishida T."/>
            <person name="Yamamoto E."/>
            <person name="Koizumi A."/>
            <person name="Fujiwara S."/>
            <person name="Makino S."/>
            <person name="Kano H."/>
            <person name="Kimura K."/>
        </authorList>
    </citation>
    <scope>NUCLEOTIDE SEQUENCE</scope>
    <source>
        <strain evidence="9">ME-900</strain>
    </source>
</reference>
<comment type="caution">
    <text evidence="9">The sequence shown here is derived from an EMBL/GenBank/DDBJ whole genome shotgun (WGS) entry which is preliminary data.</text>
</comment>
<feature type="region of interest" description="Disordered" evidence="7">
    <location>
        <begin position="395"/>
        <end position="417"/>
    </location>
</feature>
<protein>
    <submittedName>
        <fullName evidence="9">Aminotransferase</fullName>
    </submittedName>
</protein>
<dbReference type="GO" id="GO:0008483">
    <property type="term" value="F:transaminase activity"/>
    <property type="evidence" value="ECO:0007669"/>
    <property type="project" value="UniProtKB-KW"/>
</dbReference>
<evidence type="ECO:0000259" key="8">
    <source>
        <dbReference type="Pfam" id="PF00155"/>
    </source>
</evidence>
<comment type="subunit">
    <text evidence="3">Homodimer.</text>
</comment>
<dbReference type="RefSeq" id="WP_003624244.1">
    <property type="nucleotide sequence ID" value="NZ_BSWJ01000032.1"/>
</dbReference>
<dbReference type="Gene3D" id="3.90.1150.10">
    <property type="entry name" value="Aspartate Aminotransferase, domain 1"/>
    <property type="match status" value="1"/>
</dbReference>
<keyword evidence="5" id="KW-0808">Transferase</keyword>
<keyword evidence="4 9" id="KW-0032">Aminotransferase</keyword>
<evidence type="ECO:0000256" key="3">
    <source>
        <dbReference type="ARBA" id="ARBA00011738"/>
    </source>
</evidence>
<dbReference type="SUPFAM" id="SSF53383">
    <property type="entry name" value="PLP-dependent transferases"/>
    <property type="match status" value="1"/>
</dbReference>
<dbReference type="Gene3D" id="3.40.640.10">
    <property type="entry name" value="Type I PLP-dependent aspartate aminotransferase-like (Major domain)"/>
    <property type="match status" value="1"/>
</dbReference>
<dbReference type="InterPro" id="IPR004839">
    <property type="entry name" value="Aminotransferase_I/II_large"/>
</dbReference>
<dbReference type="InterPro" id="IPR015424">
    <property type="entry name" value="PyrdxlP-dep_Trfase"/>
</dbReference>
<sequence>MLSKLFAKRIKTQNPSRLQGLFPESNFSDNISFGGGCPDESLFPSQALQAAYQKAVDQEQAHSFQYHDVKGPGTLRDYLANRARQQGIKANADDILLTAGGQQGLDLVAKLFLGAGDEMAVEAPSYVGALSAFDNYEPVYHEIPLEDDGVNLDYFEEVLKEHPAIKLFYTVPDFHNPTGITISLAKRQRLVDLANRYDFVILEDTPYRDLRYHGESLPSIKSFDTEGRVIFLSSFSKILSPAFRLGWLVASPEIKEQLVNLKLSADLEVPYLAAGTVATYLANNDLDQHIDQLKQVYRVKLDAMAKALKTYLPADAKISQPEGGFFFWVELDDEIDTRQLLLNEAVPKEHLIYVPSASFYPNWDKNNGLRVNFTGSSLSQIDEGAERLGRILSPAQTASGSTSPALASARSMKELSA</sequence>
<dbReference type="Proteomes" id="UP001165243">
    <property type="component" value="Unassembled WGS sequence"/>
</dbReference>
<dbReference type="FunFam" id="3.40.640.10:FF:000053">
    <property type="entry name" value="Aminotransferase, class I"/>
    <property type="match status" value="1"/>
</dbReference>
<keyword evidence="6" id="KW-0663">Pyridoxal phosphate</keyword>
<proteinExistence type="inferred from homology"/>
<organism evidence="9 10">
    <name type="scientific">Lactobacillus delbrueckii subsp. bulgaricus</name>
    <dbReference type="NCBI Taxonomy" id="1585"/>
    <lineage>
        <taxon>Bacteria</taxon>
        <taxon>Bacillati</taxon>
        <taxon>Bacillota</taxon>
        <taxon>Bacilli</taxon>
        <taxon>Lactobacillales</taxon>
        <taxon>Lactobacillaceae</taxon>
        <taxon>Lactobacillus</taxon>
    </lineage>
</organism>
<feature type="domain" description="Aminotransferase class I/classII large" evidence="8">
    <location>
        <begin position="47"/>
        <end position="388"/>
    </location>
</feature>
<feature type="compositionally biased region" description="Polar residues" evidence="7">
    <location>
        <begin position="395"/>
        <end position="405"/>
    </location>
</feature>
<evidence type="ECO:0000256" key="4">
    <source>
        <dbReference type="ARBA" id="ARBA00022576"/>
    </source>
</evidence>
<dbReference type="PANTHER" id="PTHR42790">
    <property type="entry name" value="AMINOTRANSFERASE"/>
    <property type="match status" value="1"/>
</dbReference>